<proteinExistence type="predicted"/>
<feature type="domain" description="Peptidoglycan binding-like" evidence="1">
    <location>
        <begin position="10"/>
        <end position="60"/>
    </location>
</feature>
<dbReference type="InterPro" id="IPR009045">
    <property type="entry name" value="Zn_M74/Hedgehog-like"/>
</dbReference>
<keyword evidence="4" id="KW-1185">Reference proteome</keyword>
<dbReference type="Gene3D" id="3.30.1380.10">
    <property type="match status" value="1"/>
</dbReference>
<dbReference type="InterPro" id="IPR039561">
    <property type="entry name" value="Peptidase_M15C"/>
</dbReference>
<dbReference type="InterPro" id="IPR036366">
    <property type="entry name" value="PGBDSf"/>
</dbReference>
<evidence type="ECO:0000259" key="1">
    <source>
        <dbReference type="Pfam" id="PF01471"/>
    </source>
</evidence>
<dbReference type="RefSeq" id="WP_124871571.1">
    <property type="nucleotide sequence ID" value="NZ_RQJO01000007.1"/>
</dbReference>
<evidence type="ECO:0000259" key="2">
    <source>
        <dbReference type="Pfam" id="PF13539"/>
    </source>
</evidence>
<dbReference type="AlphaFoldDB" id="A0A3P1C1I5"/>
<name>A0A3P1C1I5_9BACT</name>
<dbReference type="InterPro" id="IPR036365">
    <property type="entry name" value="PGBD-like_sf"/>
</dbReference>
<dbReference type="Gene3D" id="1.10.101.10">
    <property type="entry name" value="PGBD-like superfamily/PGBD"/>
    <property type="match status" value="1"/>
</dbReference>
<protein>
    <submittedName>
        <fullName evidence="3">Peptidoglycan-binding protein</fullName>
    </submittedName>
</protein>
<dbReference type="EMBL" id="RQJO01000007">
    <property type="protein sequence ID" value="RRB07152.1"/>
    <property type="molecule type" value="Genomic_DNA"/>
</dbReference>
<dbReference type="Proteomes" id="UP000271925">
    <property type="component" value="Unassembled WGS sequence"/>
</dbReference>
<dbReference type="SUPFAM" id="SSF55166">
    <property type="entry name" value="Hedgehog/DD-peptidase"/>
    <property type="match status" value="1"/>
</dbReference>
<dbReference type="InterPro" id="IPR002477">
    <property type="entry name" value="Peptidoglycan-bd-like"/>
</dbReference>
<organism evidence="3 4">
    <name type="scientific">Larkinella rosea</name>
    <dbReference type="NCBI Taxonomy" id="2025312"/>
    <lineage>
        <taxon>Bacteria</taxon>
        <taxon>Pseudomonadati</taxon>
        <taxon>Bacteroidota</taxon>
        <taxon>Cytophagia</taxon>
        <taxon>Cytophagales</taxon>
        <taxon>Spirosomataceae</taxon>
        <taxon>Larkinella</taxon>
    </lineage>
</organism>
<sequence length="260" mass="28251">MQVLKLGSKGADVKKWQLFLIGQGFEPGVANGVFTPRTHEATVAFQKKHDLLPDGVVGNKSVGVAMQLGFPVLTNTDPDKEGPNWPPKPNFPPLAGLAARQALFGKYAFKSAPVPGNPENIKILGDWEAKNIVTVKIPQLVGVSGASASGNVRFHHLAVPQLVEMWAEWEREGLLKLVLSYGGSFVPRFIRGSQTQLSNHAFGTAFDVNVPQNLLSTMPALVGKKGSVRELVPIANKHGFYWGGHFTRLDGMHFEIAQLK</sequence>
<evidence type="ECO:0000313" key="3">
    <source>
        <dbReference type="EMBL" id="RRB07152.1"/>
    </source>
</evidence>
<comment type="caution">
    <text evidence="3">The sequence shown here is derived from an EMBL/GenBank/DDBJ whole genome shotgun (WGS) entry which is preliminary data.</text>
</comment>
<dbReference type="OrthoDB" id="9799970at2"/>
<dbReference type="SUPFAM" id="SSF47090">
    <property type="entry name" value="PGBD-like"/>
    <property type="match status" value="1"/>
</dbReference>
<accession>A0A3P1C1I5</accession>
<reference evidence="3 4" key="1">
    <citation type="submission" date="2018-11" db="EMBL/GenBank/DDBJ databases">
        <authorList>
            <person name="Zhou Z."/>
            <person name="Wang G."/>
        </authorList>
    </citation>
    <scope>NUCLEOTIDE SEQUENCE [LARGE SCALE GENOMIC DNA]</scope>
    <source>
        <strain evidence="3 4">KCTC52004</strain>
    </source>
</reference>
<dbReference type="Pfam" id="PF13539">
    <property type="entry name" value="Peptidase_M15_4"/>
    <property type="match status" value="1"/>
</dbReference>
<feature type="domain" description="Peptidase M15C" evidence="2">
    <location>
        <begin position="192"/>
        <end position="256"/>
    </location>
</feature>
<dbReference type="GO" id="GO:0008233">
    <property type="term" value="F:peptidase activity"/>
    <property type="evidence" value="ECO:0007669"/>
    <property type="project" value="InterPro"/>
</dbReference>
<dbReference type="Pfam" id="PF01471">
    <property type="entry name" value="PG_binding_1"/>
    <property type="match status" value="1"/>
</dbReference>
<gene>
    <name evidence="3" type="ORF">EHT25_05060</name>
</gene>
<evidence type="ECO:0000313" key="4">
    <source>
        <dbReference type="Proteomes" id="UP000271925"/>
    </source>
</evidence>